<sequence>MRETDEAAGALRAELAPWDQLPDLGLYMDQVITYLERMFAPMRPHAAEKLITSAMINNYVKAGLVPRPAGKKYERAHLAALVMVTTLKASMRMDAIARLLRAPSAPEDIRARYEAFVRAHAAVRRIVAEQLPAGDGAADALRLALAASVCCMLSEALQEPGCMEKRRISEK</sequence>
<dbReference type="InterPro" id="IPR014975">
    <property type="entry name" value="DUF1836"/>
</dbReference>
<comment type="caution">
    <text evidence="1">The sequence shown here is derived from an EMBL/GenBank/DDBJ whole genome shotgun (WGS) entry which is preliminary data.</text>
</comment>
<dbReference type="Pfam" id="PF08876">
    <property type="entry name" value="DUF1836"/>
    <property type="match status" value="1"/>
</dbReference>
<dbReference type="AlphaFoldDB" id="A0A9D1CQU9"/>
<protein>
    <submittedName>
        <fullName evidence="1">DUF1836 domain-containing protein</fullName>
    </submittedName>
</protein>
<organism evidence="1 2">
    <name type="scientific">Candidatus Onthenecus intestinigallinarum</name>
    <dbReference type="NCBI Taxonomy" id="2840875"/>
    <lineage>
        <taxon>Bacteria</taxon>
        <taxon>Bacillati</taxon>
        <taxon>Bacillota</taxon>
        <taxon>Clostridia</taxon>
        <taxon>Eubacteriales</taxon>
        <taxon>Candidatus Onthenecus</taxon>
    </lineage>
</organism>
<proteinExistence type="predicted"/>
<reference evidence="1" key="2">
    <citation type="journal article" date="2021" name="PeerJ">
        <title>Extensive microbial diversity within the chicken gut microbiome revealed by metagenomics and culture.</title>
        <authorList>
            <person name="Gilroy R."/>
            <person name="Ravi A."/>
            <person name="Getino M."/>
            <person name="Pursley I."/>
            <person name="Horton D.L."/>
            <person name="Alikhan N.F."/>
            <person name="Baker D."/>
            <person name="Gharbi K."/>
            <person name="Hall N."/>
            <person name="Watson M."/>
            <person name="Adriaenssens E.M."/>
            <person name="Foster-Nyarko E."/>
            <person name="Jarju S."/>
            <person name="Secka A."/>
            <person name="Antonio M."/>
            <person name="Oren A."/>
            <person name="Chaudhuri R.R."/>
            <person name="La Ragione R."/>
            <person name="Hildebrand F."/>
            <person name="Pallen M.J."/>
        </authorList>
    </citation>
    <scope>NUCLEOTIDE SEQUENCE</scope>
    <source>
        <strain evidence="1">ChiSxjej2B14-6234</strain>
    </source>
</reference>
<dbReference type="EMBL" id="DVFJ01000005">
    <property type="protein sequence ID" value="HIQ70834.1"/>
    <property type="molecule type" value="Genomic_DNA"/>
</dbReference>
<reference evidence="1" key="1">
    <citation type="submission" date="2020-10" db="EMBL/GenBank/DDBJ databases">
        <authorList>
            <person name="Gilroy R."/>
        </authorList>
    </citation>
    <scope>NUCLEOTIDE SEQUENCE</scope>
    <source>
        <strain evidence="1">ChiSxjej2B14-6234</strain>
    </source>
</reference>
<dbReference type="PANTHER" id="PTHR40056:SF1">
    <property type="entry name" value="DUF1836 DOMAIN-CONTAINING PROTEIN"/>
    <property type="match status" value="1"/>
</dbReference>
<evidence type="ECO:0000313" key="2">
    <source>
        <dbReference type="Proteomes" id="UP000886887"/>
    </source>
</evidence>
<name>A0A9D1CQU9_9FIRM</name>
<dbReference type="PANTHER" id="PTHR40056">
    <property type="entry name" value="HYPOTHETICAL CYTOSOLIC PROTEIN"/>
    <property type="match status" value="1"/>
</dbReference>
<evidence type="ECO:0000313" key="1">
    <source>
        <dbReference type="EMBL" id="HIQ70834.1"/>
    </source>
</evidence>
<dbReference type="Proteomes" id="UP000886887">
    <property type="component" value="Unassembled WGS sequence"/>
</dbReference>
<accession>A0A9D1CQU9</accession>
<gene>
    <name evidence="1" type="ORF">IAB73_01290</name>
</gene>